<dbReference type="OrthoDB" id="9759607at2"/>
<name>A0A4P7A1A2_9BACL</name>
<dbReference type="InterPro" id="IPR000160">
    <property type="entry name" value="GGDEF_dom"/>
</dbReference>
<dbReference type="KEGG" id="panc:E2636_16625"/>
<dbReference type="Proteomes" id="UP000294292">
    <property type="component" value="Chromosome"/>
</dbReference>
<reference evidence="2 3" key="1">
    <citation type="submission" date="2019-03" db="EMBL/GenBank/DDBJ databases">
        <title>Complete genome sequence of Paenisporosarcina antarctica CGMCC 1.6503T.</title>
        <authorList>
            <person name="Rong J.-C."/>
            <person name="Chi N.-Y."/>
            <person name="Zhang Q.-F."/>
        </authorList>
    </citation>
    <scope>NUCLEOTIDE SEQUENCE [LARGE SCALE GENOMIC DNA]</scope>
    <source>
        <strain evidence="2 3">CGMCC 1.6503</strain>
    </source>
</reference>
<dbReference type="SUPFAM" id="SSF55073">
    <property type="entry name" value="Nucleotide cyclase"/>
    <property type="match status" value="1"/>
</dbReference>
<dbReference type="Pfam" id="PF00990">
    <property type="entry name" value="GGDEF"/>
    <property type="match status" value="1"/>
</dbReference>
<dbReference type="InterPro" id="IPR029787">
    <property type="entry name" value="Nucleotide_cyclase"/>
</dbReference>
<proteinExistence type="predicted"/>
<keyword evidence="3" id="KW-1185">Reference proteome</keyword>
<organism evidence="2 3">
    <name type="scientific">Paenisporosarcina antarctica</name>
    <dbReference type="NCBI Taxonomy" id="417367"/>
    <lineage>
        <taxon>Bacteria</taxon>
        <taxon>Bacillati</taxon>
        <taxon>Bacillota</taxon>
        <taxon>Bacilli</taxon>
        <taxon>Bacillales</taxon>
        <taxon>Caryophanaceae</taxon>
        <taxon>Paenisporosarcina</taxon>
    </lineage>
</organism>
<evidence type="ECO:0000259" key="1">
    <source>
        <dbReference type="PROSITE" id="PS50887"/>
    </source>
</evidence>
<dbReference type="EMBL" id="CP038015">
    <property type="protein sequence ID" value="QBP42671.1"/>
    <property type="molecule type" value="Genomic_DNA"/>
</dbReference>
<dbReference type="AlphaFoldDB" id="A0A4P7A1A2"/>
<evidence type="ECO:0000313" key="2">
    <source>
        <dbReference type="EMBL" id="QBP42671.1"/>
    </source>
</evidence>
<sequence length="69" mass="7672">MKESIETALQIISEIKSNPINVKGHQFFISVSVGMTYVEHGKPLKVLVNEADMAMYDAKRNGGSILRVH</sequence>
<accession>A0A4P7A1A2</accession>
<dbReference type="PROSITE" id="PS50887">
    <property type="entry name" value="GGDEF"/>
    <property type="match status" value="1"/>
</dbReference>
<protein>
    <submittedName>
        <fullName evidence="2">Diguanylate cyclase</fullName>
    </submittedName>
</protein>
<evidence type="ECO:0000313" key="3">
    <source>
        <dbReference type="Proteomes" id="UP000294292"/>
    </source>
</evidence>
<feature type="domain" description="GGDEF" evidence="1">
    <location>
        <begin position="1"/>
        <end position="69"/>
    </location>
</feature>
<dbReference type="Gene3D" id="3.30.70.270">
    <property type="match status" value="1"/>
</dbReference>
<gene>
    <name evidence="2" type="ORF">E2636_16625</name>
</gene>
<dbReference type="InterPro" id="IPR043128">
    <property type="entry name" value="Rev_trsase/Diguanyl_cyclase"/>
</dbReference>
<dbReference type="RefSeq" id="WP_134211270.1">
    <property type="nucleotide sequence ID" value="NZ_CP038015.1"/>
</dbReference>